<dbReference type="EMBL" id="AP023356">
    <property type="protein sequence ID" value="BCJ44732.1"/>
    <property type="molecule type" value="Genomic_DNA"/>
</dbReference>
<keyword evidence="12" id="KW-1185">Reference proteome</keyword>
<accession>A0ABM7LZH8</accession>
<dbReference type="InterPro" id="IPR036890">
    <property type="entry name" value="HATPase_C_sf"/>
</dbReference>
<dbReference type="Pfam" id="PF07730">
    <property type="entry name" value="HisKA_3"/>
    <property type="match status" value="1"/>
</dbReference>
<keyword evidence="5" id="KW-0547">Nucleotide-binding</keyword>
<keyword evidence="8" id="KW-0902">Two-component regulatory system</keyword>
<dbReference type="SUPFAM" id="SSF55874">
    <property type="entry name" value="ATPase domain of HSP90 chaperone/DNA topoisomerase II/histidine kinase"/>
    <property type="match status" value="1"/>
</dbReference>
<name>A0ABM7LZH8_9ACTN</name>
<dbReference type="InterPro" id="IPR050482">
    <property type="entry name" value="Sensor_HK_TwoCompSys"/>
</dbReference>
<feature type="transmembrane region" description="Helical" evidence="9">
    <location>
        <begin position="99"/>
        <end position="126"/>
    </location>
</feature>
<keyword evidence="3" id="KW-0597">Phosphoprotein</keyword>
<proteinExistence type="predicted"/>
<feature type="transmembrane region" description="Helical" evidence="9">
    <location>
        <begin position="138"/>
        <end position="157"/>
    </location>
</feature>
<dbReference type="CDD" id="cd16917">
    <property type="entry name" value="HATPase_UhpB-NarQ-NarX-like"/>
    <property type="match status" value="1"/>
</dbReference>
<dbReference type="Gene3D" id="3.30.565.10">
    <property type="entry name" value="Histidine kinase-like ATPase, C-terminal domain"/>
    <property type="match status" value="1"/>
</dbReference>
<keyword evidence="4" id="KW-0808">Transferase</keyword>
<keyword evidence="9" id="KW-0812">Transmembrane</keyword>
<evidence type="ECO:0000313" key="12">
    <source>
        <dbReference type="Proteomes" id="UP000676967"/>
    </source>
</evidence>
<protein>
    <recommendedName>
        <fullName evidence="2">histidine kinase</fullName>
        <ecNumber evidence="2">2.7.13.3</ecNumber>
    </recommendedName>
</protein>
<evidence type="ECO:0000256" key="5">
    <source>
        <dbReference type="ARBA" id="ARBA00022741"/>
    </source>
</evidence>
<evidence type="ECO:0000256" key="3">
    <source>
        <dbReference type="ARBA" id="ARBA00022553"/>
    </source>
</evidence>
<evidence type="ECO:0000256" key="9">
    <source>
        <dbReference type="SAM" id="Phobius"/>
    </source>
</evidence>
<evidence type="ECO:0000256" key="6">
    <source>
        <dbReference type="ARBA" id="ARBA00022777"/>
    </source>
</evidence>
<dbReference type="EC" id="2.7.13.3" evidence="2"/>
<evidence type="ECO:0000256" key="7">
    <source>
        <dbReference type="ARBA" id="ARBA00022840"/>
    </source>
</evidence>
<gene>
    <name evidence="11" type="ORF">Aiant_53890</name>
</gene>
<evidence type="ECO:0000256" key="2">
    <source>
        <dbReference type="ARBA" id="ARBA00012438"/>
    </source>
</evidence>
<evidence type="ECO:0000256" key="8">
    <source>
        <dbReference type="ARBA" id="ARBA00023012"/>
    </source>
</evidence>
<comment type="catalytic activity">
    <reaction evidence="1">
        <text>ATP + protein L-histidine = ADP + protein N-phospho-L-histidine.</text>
        <dbReference type="EC" id="2.7.13.3"/>
    </reaction>
</comment>
<evidence type="ECO:0000256" key="4">
    <source>
        <dbReference type="ARBA" id="ARBA00022679"/>
    </source>
</evidence>
<feature type="domain" description="Signal transduction histidine kinase subgroup 3 dimerisation and phosphoacceptor" evidence="10">
    <location>
        <begin position="183"/>
        <end position="249"/>
    </location>
</feature>
<feature type="transmembrane region" description="Helical" evidence="9">
    <location>
        <begin position="47"/>
        <end position="68"/>
    </location>
</feature>
<keyword evidence="9" id="KW-1133">Transmembrane helix</keyword>
<dbReference type="Gene3D" id="1.20.5.1930">
    <property type="match status" value="1"/>
</dbReference>
<organism evidence="11 12">
    <name type="scientific">Actinoplanes ianthinogenes</name>
    <dbReference type="NCBI Taxonomy" id="122358"/>
    <lineage>
        <taxon>Bacteria</taxon>
        <taxon>Bacillati</taxon>
        <taxon>Actinomycetota</taxon>
        <taxon>Actinomycetes</taxon>
        <taxon>Micromonosporales</taxon>
        <taxon>Micromonosporaceae</taxon>
        <taxon>Actinoplanes</taxon>
    </lineage>
</organism>
<dbReference type="Proteomes" id="UP000676967">
    <property type="component" value="Chromosome"/>
</dbReference>
<keyword evidence="7" id="KW-0067">ATP-binding</keyword>
<evidence type="ECO:0000259" key="10">
    <source>
        <dbReference type="Pfam" id="PF07730"/>
    </source>
</evidence>
<dbReference type="PANTHER" id="PTHR24421:SF10">
    <property type="entry name" value="NITRATE_NITRITE SENSOR PROTEIN NARQ"/>
    <property type="match status" value="1"/>
</dbReference>
<dbReference type="PANTHER" id="PTHR24421">
    <property type="entry name" value="NITRATE/NITRITE SENSOR PROTEIN NARX-RELATED"/>
    <property type="match status" value="1"/>
</dbReference>
<dbReference type="InterPro" id="IPR011712">
    <property type="entry name" value="Sig_transdc_His_kin_sub3_dim/P"/>
</dbReference>
<sequence length="376" mass="39193">MTAPVRQTDPVSLLDRPRLLHHWRRVRNLIILAFVTVGILQDNPPGVALLTGVTLAGLGGALLALRILPPSRHLMAACVTMAAGLWLIRVAGPGIAPIYLVLAVASSAAVLGLVATGVLTGAGLLALSAGLAAQDVPVAAIAIWCGITVVVTLLILLRRQRESAAEQEQLLADEQALAGMLAERARLAREIHDVLAHSLSALSVQLETAAALLERDRTAEAAVLVDRAGTLARDGLTETRRAVSALRGDPLPVPELVGELARGYGRDLDAPATFTVDGEPRELDADTGLALFRAAQEALSNVRKHAPGSSVEARLTFAPDAVALSVRNHGPAGPPITGLSSGYGLIGLRERAELAGGTVRAGPDRDGWLVDVRMPG</sequence>
<evidence type="ECO:0000256" key="1">
    <source>
        <dbReference type="ARBA" id="ARBA00000085"/>
    </source>
</evidence>
<evidence type="ECO:0000313" key="11">
    <source>
        <dbReference type="EMBL" id="BCJ44732.1"/>
    </source>
</evidence>
<keyword evidence="6" id="KW-0418">Kinase</keyword>
<keyword evidence="9" id="KW-0472">Membrane</keyword>
<reference evidence="11 12" key="1">
    <citation type="submission" date="2020-08" db="EMBL/GenBank/DDBJ databases">
        <title>Whole genome shotgun sequence of Actinoplanes ianthinogenes NBRC 13996.</title>
        <authorList>
            <person name="Komaki H."/>
            <person name="Tamura T."/>
        </authorList>
    </citation>
    <scope>NUCLEOTIDE SEQUENCE [LARGE SCALE GENOMIC DNA]</scope>
    <source>
        <strain evidence="11 12">NBRC 13996</strain>
    </source>
</reference>